<protein>
    <submittedName>
        <fullName evidence="1">Outer membrane protein, OMP85 family</fullName>
    </submittedName>
</protein>
<reference evidence="1 2" key="1">
    <citation type="journal article" date="2011" name="ISME J.">
        <title>The endosymbionts of the deep-sea tubeworms Riftia pachyptila and Tevnia jerichonana share an identical physiology as revealed by proteogenomic analyses.</title>
        <authorList>
            <person name="Gardebrecht A."/>
            <person name="Markert S."/>
            <person name="Felbeck H."/>
            <person name="Thuermer A."/>
            <person name="Albrecht D."/>
            <person name="Wollherr A."/>
            <person name="Kabisch J."/>
            <person name="Lehmann R."/>
            <person name="Daniel R."/>
            <person name="Liesegang H."/>
            <person name="Hecker M."/>
            <person name="Sievert S.M."/>
            <person name="Schweder T."/>
        </authorList>
    </citation>
    <scope>NUCLEOTIDE SEQUENCE [LARGE SCALE GENOMIC DNA]</scope>
</reference>
<dbReference type="AlphaFoldDB" id="G2FI66"/>
<dbReference type="eggNOG" id="COG4775">
    <property type="taxonomic scope" value="Bacteria"/>
</dbReference>
<evidence type="ECO:0000313" key="1">
    <source>
        <dbReference type="EMBL" id="EGW53493.1"/>
    </source>
</evidence>
<proteinExistence type="predicted"/>
<organism evidence="1 2">
    <name type="scientific">endosymbiont of Tevnia jerichonana</name>
    <name type="common">vent Tica</name>
    <dbReference type="NCBI Taxonomy" id="1049564"/>
    <lineage>
        <taxon>Bacteria</taxon>
        <taxon>Pseudomonadati</taxon>
        <taxon>Pseudomonadota</taxon>
        <taxon>Gammaproteobacteria</taxon>
        <taxon>sulfur-oxidizing symbionts</taxon>
    </lineage>
</organism>
<accession>G2FI66</accession>
<dbReference type="Gene3D" id="3.10.20.310">
    <property type="entry name" value="membrane protein fhac"/>
    <property type="match status" value="1"/>
</dbReference>
<dbReference type="PATRIC" id="fig|1049564.3.peg.2601"/>
<gene>
    <name evidence="1" type="ORF">TevJSym_ba00110</name>
</gene>
<evidence type="ECO:0000313" key="2">
    <source>
        <dbReference type="Proteomes" id="UP000005167"/>
    </source>
</evidence>
<name>G2FI66_9GAMM</name>
<dbReference type="Proteomes" id="UP000005167">
    <property type="component" value="Unassembled WGS sequence"/>
</dbReference>
<comment type="caution">
    <text evidence="1">The sequence shown here is derived from an EMBL/GenBank/DDBJ whole genome shotgun (WGS) entry which is preliminary data.</text>
</comment>
<sequence>MAAVAGADAFVVRDIRVEGLQRIAAGTVFNYLPVKVGERLEPGDTAEVIRALFKTGFLRISDWSRMAMCWW</sequence>
<keyword evidence="2" id="KW-1185">Reference proteome</keyword>
<dbReference type="EMBL" id="AFZB01000027">
    <property type="protein sequence ID" value="EGW53493.1"/>
    <property type="molecule type" value="Genomic_DNA"/>
</dbReference>